<dbReference type="EMBL" id="JANPWB010000011">
    <property type="protein sequence ID" value="KAJ1121996.1"/>
    <property type="molecule type" value="Genomic_DNA"/>
</dbReference>
<evidence type="ECO:0000313" key="3">
    <source>
        <dbReference type="Proteomes" id="UP001066276"/>
    </source>
</evidence>
<feature type="compositionally biased region" description="Basic and acidic residues" evidence="1">
    <location>
        <begin position="65"/>
        <end position="82"/>
    </location>
</feature>
<sequence>MPRGYVHGCPRARGYFRYCLVRPESSFHNAEDHRDARYCRAHQSLGNRGGKEVTAADAATTGAEEDGRADRDVGRQEFRTDTAAKQQTGRSGRRRTLKPATFLETHGLTRLVEVKRIEGDMDIPMVEENVYEMYEDVCEITFGAISEQDWRNALEDDEELIRVVEA</sequence>
<evidence type="ECO:0000313" key="2">
    <source>
        <dbReference type="EMBL" id="KAJ1121996.1"/>
    </source>
</evidence>
<keyword evidence="3" id="KW-1185">Reference proteome</keyword>
<name>A0AAV7P1I4_PLEWA</name>
<comment type="caution">
    <text evidence="2">The sequence shown here is derived from an EMBL/GenBank/DDBJ whole genome shotgun (WGS) entry which is preliminary data.</text>
</comment>
<proteinExistence type="predicted"/>
<feature type="region of interest" description="Disordered" evidence="1">
    <location>
        <begin position="49"/>
        <end position="95"/>
    </location>
</feature>
<evidence type="ECO:0000256" key="1">
    <source>
        <dbReference type="SAM" id="MobiDB-lite"/>
    </source>
</evidence>
<organism evidence="2 3">
    <name type="scientific">Pleurodeles waltl</name>
    <name type="common">Iberian ribbed newt</name>
    <dbReference type="NCBI Taxonomy" id="8319"/>
    <lineage>
        <taxon>Eukaryota</taxon>
        <taxon>Metazoa</taxon>
        <taxon>Chordata</taxon>
        <taxon>Craniata</taxon>
        <taxon>Vertebrata</taxon>
        <taxon>Euteleostomi</taxon>
        <taxon>Amphibia</taxon>
        <taxon>Batrachia</taxon>
        <taxon>Caudata</taxon>
        <taxon>Salamandroidea</taxon>
        <taxon>Salamandridae</taxon>
        <taxon>Pleurodelinae</taxon>
        <taxon>Pleurodeles</taxon>
    </lineage>
</organism>
<dbReference type="Proteomes" id="UP001066276">
    <property type="component" value="Chromosome 7"/>
</dbReference>
<protein>
    <submittedName>
        <fullName evidence="2">Uncharacterized protein</fullName>
    </submittedName>
</protein>
<gene>
    <name evidence="2" type="ORF">NDU88_000502</name>
</gene>
<dbReference type="AlphaFoldDB" id="A0AAV7P1I4"/>
<accession>A0AAV7P1I4</accession>
<reference evidence="2" key="1">
    <citation type="journal article" date="2022" name="bioRxiv">
        <title>Sequencing and chromosome-scale assembly of the giantPleurodeles waltlgenome.</title>
        <authorList>
            <person name="Brown T."/>
            <person name="Elewa A."/>
            <person name="Iarovenko S."/>
            <person name="Subramanian E."/>
            <person name="Araus A.J."/>
            <person name="Petzold A."/>
            <person name="Susuki M."/>
            <person name="Suzuki K.-i.T."/>
            <person name="Hayashi T."/>
            <person name="Toyoda A."/>
            <person name="Oliveira C."/>
            <person name="Osipova E."/>
            <person name="Leigh N.D."/>
            <person name="Simon A."/>
            <person name="Yun M.H."/>
        </authorList>
    </citation>
    <scope>NUCLEOTIDE SEQUENCE</scope>
    <source>
        <strain evidence="2">20211129_DDA</strain>
        <tissue evidence="2">Liver</tissue>
    </source>
</reference>